<keyword evidence="2" id="KW-0676">Redox-active center</keyword>
<evidence type="ECO:0000259" key="4">
    <source>
        <dbReference type="PROSITE" id="PS51352"/>
    </source>
</evidence>
<comment type="caution">
    <text evidence="5">The sequence shown here is derived from an EMBL/GenBank/DDBJ whole genome shotgun (WGS) entry which is preliminary data.</text>
</comment>
<dbReference type="InterPro" id="IPR017937">
    <property type="entry name" value="Thioredoxin_CS"/>
</dbReference>
<dbReference type="Proteomes" id="UP000651271">
    <property type="component" value="Unassembled WGS sequence"/>
</dbReference>
<evidence type="ECO:0000313" key="5">
    <source>
        <dbReference type="EMBL" id="MBD1430110.1"/>
    </source>
</evidence>
<organism evidence="5 6">
    <name type="scientific">Sphingobacterium litopenaei</name>
    <dbReference type="NCBI Taxonomy" id="2763500"/>
    <lineage>
        <taxon>Bacteria</taxon>
        <taxon>Pseudomonadati</taxon>
        <taxon>Bacteroidota</taxon>
        <taxon>Sphingobacteriia</taxon>
        <taxon>Sphingobacteriales</taxon>
        <taxon>Sphingobacteriaceae</taxon>
        <taxon>Sphingobacterium</taxon>
    </lineage>
</organism>
<dbReference type="Pfam" id="PF13098">
    <property type="entry name" value="Thioredoxin_2"/>
    <property type="match status" value="1"/>
</dbReference>
<name>A0ABR7YFM4_9SPHI</name>
<dbReference type="InterPro" id="IPR012336">
    <property type="entry name" value="Thioredoxin-like_fold"/>
</dbReference>
<dbReference type="InterPro" id="IPR013766">
    <property type="entry name" value="Thioredoxin_domain"/>
</dbReference>
<dbReference type="EMBL" id="JACOIJ010000020">
    <property type="protein sequence ID" value="MBD1430110.1"/>
    <property type="molecule type" value="Genomic_DNA"/>
</dbReference>
<evidence type="ECO:0000256" key="2">
    <source>
        <dbReference type="ARBA" id="ARBA00023284"/>
    </source>
</evidence>
<feature type="signal peptide" evidence="3">
    <location>
        <begin position="1"/>
        <end position="17"/>
    </location>
</feature>
<sequence>MRKLFIMLFLIPLLTTAQEKGIQFEHNTNWEKLKEKAKAENKHIFVDCFTTWCGPCKWMADNVFVQEEVGEFFNDNFVNLKLQFDETKEDSEDVKSWYDEAKRFAKDYEVRAYPTFLVFDPNGELVDKVVGGSQADKFIARFKDALIPEKQFITAKKKYEADPQNLELAQQIFTKASDIYDIPLATKAFNIILDKSSKEEFLKKENLGGIVVLAQEDIDGKAFDLIYNNQDSFKDFFKNQFGADVNDFLAHMISQKVLRPKISSGESIDYDEIEKQLSTKYDKVNFSKSFASMKFSSYLKKKDWKTFVTEYDKKVKSDPNITAEELNEYAWKMFEECDDKDALKVALTWSKIAVERNEVEYIIDTYANLLYKLGDAKNAILWQEKAVSITSEDRREELQTSLDKMKKGEKTW</sequence>
<dbReference type="PANTHER" id="PTHR15337">
    <property type="entry name" value="ANTERIOR GRADIENT PROTEIN-RELATED"/>
    <property type="match status" value="1"/>
</dbReference>
<accession>A0ABR7YFM4</accession>
<dbReference type="PROSITE" id="PS51352">
    <property type="entry name" value="THIOREDOXIN_2"/>
    <property type="match status" value="1"/>
</dbReference>
<protein>
    <submittedName>
        <fullName evidence="5">Thioredoxin family protein</fullName>
    </submittedName>
</protein>
<reference evidence="5 6" key="1">
    <citation type="submission" date="2020-08" db="EMBL/GenBank/DDBJ databases">
        <title>Sphingobacterium sp. DN04309 isolated from aquaculture water.</title>
        <authorList>
            <person name="Zhang M."/>
        </authorList>
    </citation>
    <scope>NUCLEOTIDE SEQUENCE [LARGE SCALE GENOMIC DNA]</scope>
    <source>
        <strain evidence="5 6">DN04309</strain>
    </source>
</reference>
<evidence type="ECO:0000256" key="3">
    <source>
        <dbReference type="SAM" id="SignalP"/>
    </source>
</evidence>
<proteinExistence type="predicted"/>
<dbReference type="SUPFAM" id="SSF52833">
    <property type="entry name" value="Thioredoxin-like"/>
    <property type="match status" value="1"/>
</dbReference>
<keyword evidence="1 3" id="KW-0732">Signal</keyword>
<evidence type="ECO:0000313" key="6">
    <source>
        <dbReference type="Proteomes" id="UP000651271"/>
    </source>
</evidence>
<evidence type="ECO:0000256" key="1">
    <source>
        <dbReference type="ARBA" id="ARBA00022729"/>
    </source>
</evidence>
<feature type="chain" id="PRO_5047170191" evidence="3">
    <location>
        <begin position="18"/>
        <end position="412"/>
    </location>
</feature>
<keyword evidence="6" id="KW-1185">Reference proteome</keyword>
<dbReference type="PROSITE" id="PS00194">
    <property type="entry name" value="THIOREDOXIN_1"/>
    <property type="match status" value="1"/>
</dbReference>
<dbReference type="InterPro" id="IPR051099">
    <property type="entry name" value="AGR/TXD"/>
</dbReference>
<feature type="domain" description="Thioredoxin" evidence="4">
    <location>
        <begin position="11"/>
        <end position="148"/>
    </location>
</feature>
<dbReference type="PANTHER" id="PTHR15337:SF11">
    <property type="entry name" value="THIOREDOXIN DOMAIN-CONTAINING PROTEIN"/>
    <property type="match status" value="1"/>
</dbReference>
<gene>
    <name evidence="5" type="ORF">H8B04_11120</name>
</gene>
<dbReference type="Gene3D" id="3.40.30.10">
    <property type="entry name" value="Glutaredoxin"/>
    <property type="match status" value="1"/>
</dbReference>
<dbReference type="InterPro" id="IPR036249">
    <property type="entry name" value="Thioredoxin-like_sf"/>
</dbReference>